<reference evidence="12 13" key="1">
    <citation type="journal article" date="2008" name="Nature">
        <title>Genome analysis of the platypus reveals unique signatures of evolution.</title>
        <authorList>
            <person name="Warren W.C."/>
            <person name="Hillier L.W."/>
            <person name="Marshall Graves J.A."/>
            <person name="Birney E."/>
            <person name="Ponting C.P."/>
            <person name="Grutzner F."/>
            <person name="Belov K."/>
            <person name="Miller W."/>
            <person name="Clarke L."/>
            <person name="Chinwalla A.T."/>
            <person name="Yang S.P."/>
            <person name="Heger A."/>
            <person name="Locke D.P."/>
            <person name="Miethke P."/>
            <person name="Waters P.D."/>
            <person name="Veyrunes F."/>
            <person name="Fulton L."/>
            <person name="Fulton B."/>
            <person name="Graves T."/>
            <person name="Wallis J."/>
            <person name="Puente X.S."/>
            <person name="Lopez-Otin C."/>
            <person name="Ordonez G.R."/>
            <person name="Eichler E.E."/>
            <person name="Chen L."/>
            <person name="Cheng Z."/>
            <person name="Deakin J.E."/>
            <person name="Alsop A."/>
            <person name="Thompson K."/>
            <person name="Kirby P."/>
            <person name="Papenfuss A.T."/>
            <person name="Wakefield M.J."/>
            <person name="Olender T."/>
            <person name="Lancet D."/>
            <person name="Huttley G.A."/>
            <person name="Smit A.F."/>
            <person name="Pask A."/>
            <person name="Temple-Smith P."/>
            <person name="Batzer M.A."/>
            <person name="Walker J.A."/>
            <person name="Konkel M.K."/>
            <person name="Harris R.S."/>
            <person name="Whittington C.M."/>
            <person name="Wong E.S."/>
            <person name="Gemmell N.J."/>
            <person name="Buschiazzo E."/>
            <person name="Vargas Jentzsch I.M."/>
            <person name="Merkel A."/>
            <person name="Schmitz J."/>
            <person name="Zemann A."/>
            <person name="Churakov G."/>
            <person name="Kriegs J.O."/>
            <person name="Brosius J."/>
            <person name="Murchison E.P."/>
            <person name="Sachidanandam R."/>
            <person name="Smith C."/>
            <person name="Hannon G.J."/>
            <person name="Tsend-Ayush E."/>
            <person name="McMillan D."/>
            <person name="Attenborough R."/>
            <person name="Rens W."/>
            <person name="Ferguson-Smith M."/>
            <person name="Lefevre C.M."/>
            <person name="Sharp J.A."/>
            <person name="Nicholas K.R."/>
            <person name="Ray D.A."/>
            <person name="Kube M."/>
            <person name="Reinhardt R."/>
            <person name="Pringle T.H."/>
            <person name="Taylor J."/>
            <person name="Jones R.C."/>
            <person name="Nixon B."/>
            <person name="Dacheux J.L."/>
            <person name="Niwa H."/>
            <person name="Sekita Y."/>
            <person name="Huang X."/>
            <person name="Stark A."/>
            <person name="Kheradpour P."/>
            <person name="Kellis M."/>
            <person name="Flicek P."/>
            <person name="Chen Y."/>
            <person name="Webber C."/>
            <person name="Hardison R."/>
            <person name="Nelson J."/>
            <person name="Hallsworth-Pepin K."/>
            <person name="Delehaunty K."/>
            <person name="Markovic C."/>
            <person name="Minx P."/>
            <person name="Feng Y."/>
            <person name="Kremitzki C."/>
            <person name="Mitreva M."/>
            <person name="Glasscock J."/>
            <person name="Wylie T."/>
            <person name="Wohldmann P."/>
            <person name="Thiru P."/>
            <person name="Nhan M.N."/>
            <person name="Pohl C.S."/>
            <person name="Smith S.M."/>
            <person name="Hou S."/>
            <person name="Nefedov M."/>
            <person name="de Jong P.J."/>
            <person name="Renfree M.B."/>
            <person name="Mardis E.R."/>
            <person name="Wilson R.K."/>
        </authorList>
    </citation>
    <scope>NUCLEOTIDE SEQUENCE [LARGE SCALE GENOMIC DNA]</scope>
    <source>
        <strain evidence="12 13">Glennie</strain>
    </source>
</reference>
<keyword evidence="7" id="KW-0503">Monooxygenase</keyword>
<dbReference type="InterPro" id="IPR036939">
    <property type="entry name" value="Cu2_ascorb_mOase_N_sf"/>
</dbReference>
<organism evidence="12 13">
    <name type="scientific">Ornithorhynchus anatinus</name>
    <name type="common">Duckbill platypus</name>
    <dbReference type="NCBI Taxonomy" id="9258"/>
    <lineage>
        <taxon>Eukaryota</taxon>
        <taxon>Metazoa</taxon>
        <taxon>Chordata</taxon>
        <taxon>Craniata</taxon>
        <taxon>Vertebrata</taxon>
        <taxon>Euteleostomi</taxon>
        <taxon>Mammalia</taxon>
        <taxon>Monotremata</taxon>
        <taxon>Ornithorhynchidae</taxon>
        <taxon>Ornithorhynchus</taxon>
    </lineage>
</organism>
<dbReference type="PANTHER" id="PTHR10157">
    <property type="entry name" value="DOPAMINE BETA HYDROXYLASE RELATED"/>
    <property type="match status" value="1"/>
</dbReference>
<evidence type="ECO:0000256" key="6">
    <source>
        <dbReference type="ARBA" id="ARBA00023008"/>
    </source>
</evidence>
<dbReference type="AlphaFoldDB" id="A0A6I8MZX4"/>
<dbReference type="SMART" id="SM00664">
    <property type="entry name" value="DoH"/>
    <property type="match status" value="1"/>
</dbReference>
<dbReference type="InterPro" id="IPR000323">
    <property type="entry name" value="Cu2_ascorb_mOase_N"/>
</dbReference>
<dbReference type="GO" id="GO:0004500">
    <property type="term" value="F:dopamine beta-monooxygenase activity"/>
    <property type="evidence" value="ECO:0000318"/>
    <property type="project" value="GO_Central"/>
</dbReference>
<evidence type="ECO:0000256" key="3">
    <source>
        <dbReference type="ARBA" id="ARBA00022723"/>
    </source>
</evidence>
<comment type="similarity">
    <text evidence="2">Belongs to the copper type II ascorbate-dependent monooxygenase family.</text>
</comment>
<dbReference type="GeneTree" id="ENSGT00530000063085"/>
<dbReference type="GO" id="GO:0005615">
    <property type="term" value="C:extracellular space"/>
    <property type="evidence" value="ECO:0000318"/>
    <property type="project" value="GO_Central"/>
</dbReference>
<dbReference type="OMA" id="NEMCLVF"/>
<evidence type="ECO:0000256" key="7">
    <source>
        <dbReference type="ARBA" id="ARBA00023033"/>
    </source>
</evidence>
<gene>
    <name evidence="12" type="primary">LOC114809129</name>
</gene>
<dbReference type="CDD" id="cd09631">
    <property type="entry name" value="DOMON_DOH"/>
    <property type="match status" value="1"/>
</dbReference>
<keyword evidence="3" id="KW-0479">Metal-binding</keyword>
<comment type="cofactor">
    <cofactor evidence="1">
        <name>Cu(2+)</name>
        <dbReference type="ChEBI" id="CHEBI:29036"/>
    </cofactor>
</comment>
<dbReference type="FunCoup" id="A0A6I8MZX4">
    <property type="interactions" value="4"/>
</dbReference>
<dbReference type="Ensembl" id="ENSOANT00000057749.1">
    <property type="protein sequence ID" value="ENSOANP00000034348.1"/>
    <property type="gene ID" value="ENSOANG00000041771.1"/>
</dbReference>
<dbReference type="InterPro" id="IPR000945">
    <property type="entry name" value="DBH-like"/>
</dbReference>
<proteinExistence type="inferred from homology"/>
<accession>A0A6I8MZX4</accession>
<keyword evidence="9" id="KW-0325">Glycoprotein</keyword>
<dbReference type="SUPFAM" id="SSF49742">
    <property type="entry name" value="PHM/PNGase F"/>
    <property type="match status" value="2"/>
</dbReference>
<dbReference type="InterPro" id="IPR005018">
    <property type="entry name" value="DOMON_domain"/>
</dbReference>
<dbReference type="GO" id="GO:0042420">
    <property type="term" value="P:dopamine catabolic process"/>
    <property type="evidence" value="ECO:0000318"/>
    <property type="project" value="GO_Central"/>
</dbReference>
<dbReference type="InterPro" id="IPR045266">
    <property type="entry name" value="DOH_DOMON"/>
</dbReference>
<dbReference type="InterPro" id="IPR014784">
    <property type="entry name" value="Cu2_ascorb_mOase-like_C"/>
</dbReference>
<dbReference type="Gene3D" id="2.60.120.230">
    <property type="match status" value="1"/>
</dbReference>
<dbReference type="PRINTS" id="PR00767">
    <property type="entry name" value="DBMONOXGNASE"/>
</dbReference>
<reference evidence="12" key="3">
    <citation type="submission" date="2025-09" db="UniProtKB">
        <authorList>
            <consortium name="Ensembl"/>
        </authorList>
    </citation>
    <scope>IDENTIFICATION</scope>
    <source>
        <strain evidence="12">Glennie</strain>
    </source>
</reference>
<dbReference type="Bgee" id="ENSOANG00000041771">
    <property type="expression patterns" value="Expressed in fibroblast and 2 other cell types or tissues"/>
</dbReference>
<keyword evidence="6" id="KW-0186">Copper</keyword>
<keyword evidence="13" id="KW-1185">Reference proteome</keyword>
<keyword evidence="5" id="KW-0560">Oxidoreductase</keyword>
<dbReference type="InParanoid" id="A0A6I8MZX4"/>
<dbReference type="Pfam" id="PF03351">
    <property type="entry name" value="DOMON"/>
    <property type="match status" value="1"/>
</dbReference>
<keyword evidence="8" id="KW-1015">Disulfide bond</keyword>
<name>A0A6I8MZX4_ORNAN</name>
<dbReference type="GO" id="GO:0006589">
    <property type="term" value="P:octopamine biosynthetic process"/>
    <property type="evidence" value="ECO:0000318"/>
    <property type="project" value="GO_Central"/>
</dbReference>
<evidence type="ECO:0000256" key="5">
    <source>
        <dbReference type="ARBA" id="ARBA00023002"/>
    </source>
</evidence>
<evidence type="ECO:0000259" key="11">
    <source>
        <dbReference type="PROSITE" id="PS50836"/>
    </source>
</evidence>
<feature type="domain" description="DOMON" evidence="11">
    <location>
        <begin position="41"/>
        <end position="157"/>
    </location>
</feature>
<evidence type="ECO:0000256" key="10">
    <source>
        <dbReference type="SAM" id="SignalP"/>
    </source>
</evidence>
<dbReference type="Pfam" id="PF03712">
    <property type="entry name" value="Cu2_monoox_C"/>
    <property type="match status" value="1"/>
</dbReference>
<dbReference type="InterPro" id="IPR008977">
    <property type="entry name" value="PHM/PNGase_F_dom_sf"/>
</dbReference>
<evidence type="ECO:0000313" key="13">
    <source>
        <dbReference type="Proteomes" id="UP000002279"/>
    </source>
</evidence>
<evidence type="ECO:0000256" key="4">
    <source>
        <dbReference type="ARBA" id="ARBA00022729"/>
    </source>
</evidence>
<protein>
    <recommendedName>
        <fullName evidence="11">DOMON domain-containing protein</fullName>
    </recommendedName>
</protein>
<dbReference type="InterPro" id="IPR024548">
    <property type="entry name" value="Cu2_monoox_C"/>
</dbReference>
<dbReference type="Pfam" id="PF01082">
    <property type="entry name" value="Cu2_monooxygen"/>
    <property type="match status" value="1"/>
</dbReference>
<feature type="signal peptide" evidence="10">
    <location>
        <begin position="1"/>
        <end position="22"/>
    </location>
</feature>
<dbReference type="GO" id="GO:0030667">
    <property type="term" value="C:secretory granule membrane"/>
    <property type="evidence" value="ECO:0000318"/>
    <property type="project" value="GO_Central"/>
</dbReference>
<dbReference type="FunFam" id="2.60.120.310:FF:000006">
    <property type="entry name" value="Monooxygenase, DBH-like 2, pseudogene"/>
    <property type="match status" value="1"/>
</dbReference>
<evidence type="ECO:0000313" key="12">
    <source>
        <dbReference type="Ensembl" id="ENSOANP00000034348.1"/>
    </source>
</evidence>
<evidence type="ECO:0000256" key="9">
    <source>
        <dbReference type="ARBA" id="ARBA00023180"/>
    </source>
</evidence>
<keyword evidence="4 10" id="KW-0732">Signal</keyword>
<dbReference type="PANTHER" id="PTHR10157:SF31">
    <property type="entry name" value="DBH-LIKE MONOOXYGENASE PROTEIN 2-RELATED"/>
    <property type="match status" value="1"/>
</dbReference>
<evidence type="ECO:0000256" key="8">
    <source>
        <dbReference type="ARBA" id="ARBA00023157"/>
    </source>
</evidence>
<feature type="chain" id="PRO_5026180929" description="DOMON domain-containing protein" evidence="10">
    <location>
        <begin position="23"/>
        <end position="628"/>
    </location>
</feature>
<evidence type="ECO:0000256" key="1">
    <source>
        <dbReference type="ARBA" id="ARBA00001973"/>
    </source>
</evidence>
<dbReference type="InterPro" id="IPR028460">
    <property type="entry name" value="Tbh/DBH"/>
</dbReference>
<dbReference type="Proteomes" id="UP000002279">
    <property type="component" value="Chromosome 2"/>
</dbReference>
<sequence length="628" mass="69634">MALTVPLWTLLLLPLLSVPSWGDPMGSRAPLRYSRFLDPSDVMYLRWDFDPDAEVITFDLQVRTAGWVGLGITNRDTNVGADLVVGGVLPNGSIYFSDQHLVDDGTVEQDGSQDAHLQSLVQDSIYTTMRFSRPFRSCDPHDRDITDDTIRVIGAYGLSDQSDQMQLEAKRTFVKSIFLLQVIHPDQLDSPDISYIYDIEITDFLIPEEDTTYACTFLPLPMVKEKHHIYKFEPKLTYHNETMVHHILVYACGNASVLPTGISDCYGSDPAFSLCSQVVIGWAIGGTSYQFPDDVGISIGTPIDPQWVRLEIHYSNVHSLPGISDSSGIRVFFTPTLRKYDMGVLQLGVYTFPIHFLPPGAVSYGSYGLCQTDTFEEVNGSPLPELQVYAYLLHTHLAGRSVQAIQYRNGVQLRTICKDNAYDFNLQESRDMKDRVEIKVGDQLLVECDYQTLDRTSMTFGGPSTMNEMCLVFLFYFPRTTISSCMGYPGLVHVAREFGEEVSDSMEGLMAMSEVEWTEENIRKAERACREADQVVVIKTIDEVVTNRTGHIPAIAATMRGPCVASSGGKVEAQDQIPAGFRATPSSSGLARVSRLPPPLLAAILLLQGAALRLLDTSSLAACLPARD</sequence>
<reference evidence="12" key="2">
    <citation type="submission" date="2025-08" db="UniProtKB">
        <authorList>
            <consortium name="Ensembl"/>
        </authorList>
    </citation>
    <scope>IDENTIFICATION</scope>
    <source>
        <strain evidence="12">Glennie</strain>
    </source>
</reference>
<dbReference type="FunFam" id="2.60.120.230:FF:000001">
    <property type="entry name" value="Monooxygenase, DBH-like 1"/>
    <property type="match status" value="1"/>
</dbReference>
<evidence type="ECO:0000256" key="2">
    <source>
        <dbReference type="ARBA" id="ARBA00010676"/>
    </source>
</evidence>
<dbReference type="PROSITE" id="PS50836">
    <property type="entry name" value="DOMON"/>
    <property type="match status" value="1"/>
</dbReference>
<dbReference type="GO" id="GO:0042421">
    <property type="term" value="P:norepinephrine biosynthetic process"/>
    <property type="evidence" value="ECO:0000318"/>
    <property type="project" value="GO_Central"/>
</dbReference>
<dbReference type="GO" id="GO:0005507">
    <property type="term" value="F:copper ion binding"/>
    <property type="evidence" value="ECO:0000318"/>
    <property type="project" value="GO_Central"/>
</dbReference>
<dbReference type="Gene3D" id="2.60.120.310">
    <property type="entry name" value="Copper type II, ascorbate-dependent monooxygenase, N-terminal domain"/>
    <property type="match status" value="1"/>
</dbReference>